<feature type="non-terminal residue" evidence="2">
    <location>
        <position position="1"/>
    </location>
</feature>
<name>X0X1Q5_9ZZZZ</name>
<evidence type="ECO:0000256" key="1">
    <source>
        <dbReference type="SAM" id="MobiDB-lite"/>
    </source>
</evidence>
<accession>X0X1Q5</accession>
<comment type="caution">
    <text evidence="2">The sequence shown here is derived from an EMBL/GenBank/DDBJ whole genome shotgun (WGS) entry which is preliminary data.</text>
</comment>
<protein>
    <submittedName>
        <fullName evidence="2">Uncharacterized protein</fullName>
    </submittedName>
</protein>
<feature type="region of interest" description="Disordered" evidence="1">
    <location>
        <begin position="43"/>
        <end position="73"/>
    </location>
</feature>
<evidence type="ECO:0000313" key="2">
    <source>
        <dbReference type="EMBL" id="GAG29362.1"/>
    </source>
</evidence>
<reference evidence="2" key="1">
    <citation type="journal article" date="2014" name="Front. Microbiol.">
        <title>High frequency of phylogenetically diverse reductive dehalogenase-homologous genes in deep subseafloor sedimentary metagenomes.</title>
        <authorList>
            <person name="Kawai M."/>
            <person name="Futagami T."/>
            <person name="Toyoda A."/>
            <person name="Takaki Y."/>
            <person name="Nishi S."/>
            <person name="Hori S."/>
            <person name="Arai W."/>
            <person name="Tsubouchi T."/>
            <person name="Morono Y."/>
            <person name="Uchiyama I."/>
            <person name="Ito T."/>
            <person name="Fujiyama A."/>
            <person name="Inagaki F."/>
            <person name="Takami H."/>
        </authorList>
    </citation>
    <scope>NUCLEOTIDE SEQUENCE</scope>
    <source>
        <strain evidence="2">Expedition CK06-06</strain>
    </source>
</reference>
<organism evidence="2">
    <name type="scientific">marine sediment metagenome</name>
    <dbReference type="NCBI Taxonomy" id="412755"/>
    <lineage>
        <taxon>unclassified sequences</taxon>
        <taxon>metagenomes</taxon>
        <taxon>ecological metagenomes</taxon>
    </lineage>
</organism>
<dbReference type="AlphaFoldDB" id="X0X1Q5"/>
<gene>
    <name evidence="2" type="ORF">S01H1_73438</name>
</gene>
<proteinExistence type="predicted"/>
<dbReference type="EMBL" id="BARS01049067">
    <property type="protein sequence ID" value="GAG29362.1"/>
    <property type="molecule type" value="Genomic_DNA"/>
</dbReference>
<sequence>LRLYRYAVSLLKQYEETKDETLQVSAQIIAKQLNMVITASGAGVPGEATEPPPNAASQTKPGVPMPGMPSVAGEHVVKEEARRKGMETKEQG</sequence>